<dbReference type="Proteomes" id="UP000472272">
    <property type="component" value="Chromosome 7"/>
</dbReference>
<evidence type="ECO:0000256" key="2">
    <source>
        <dbReference type="ARBA" id="ARBA00022690"/>
    </source>
</evidence>
<organism evidence="7 8">
    <name type="scientific">Podarcis muralis</name>
    <name type="common">Wall lizard</name>
    <name type="synonym">Lacerta muralis</name>
    <dbReference type="NCBI Taxonomy" id="64176"/>
    <lineage>
        <taxon>Eukaryota</taxon>
        <taxon>Metazoa</taxon>
        <taxon>Chordata</taxon>
        <taxon>Craniata</taxon>
        <taxon>Vertebrata</taxon>
        <taxon>Euteleostomi</taxon>
        <taxon>Lepidosauria</taxon>
        <taxon>Squamata</taxon>
        <taxon>Bifurcata</taxon>
        <taxon>Unidentata</taxon>
        <taxon>Episquamata</taxon>
        <taxon>Laterata</taxon>
        <taxon>Lacertibaenia</taxon>
        <taxon>Lacertidae</taxon>
        <taxon>Podarcis</taxon>
    </lineage>
</organism>
<reference evidence="7 8" key="1">
    <citation type="journal article" date="2019" name="Proc. Natl. Acad. Sci. U.S.A.">
        <title>Regulatory changes in pterin and carotenoid genes underlie balanced color polymorphisms in the wall lizard.</title>
        <authorList>
            <person name="Andrade P."/>
            <person name="Pinho C."/>
            <person name="Perez I de Lanuza G."/>
            <person name="Afonso S."/>
            <person name="Brejcha J."/>
            <person name="Rubin C.J."/>
            <person name="Wallerman O."/>
            <person name="Pereira P."/>
            <person name="Sabatino S.J."/>
            <person name="Bellati A."/>
            <person name="Pellitteri-Rosa D."/>
            <person name="Bosakova Z."/>
            <person name="Bunikis I."/>
            <person name="Carretero M.A."/>
            <person name="Feiner N."/>
            <person name="Marsik P."/>
            <person name="Pauperio F."/>
            <person name="Salvi D."/>
            <person name="Soler L."/>
            <person name="While G.M."/>
            <person name="Uller T."/>
            <person name="Font E."/>
            <person name="Andersson L."/>
            <person name="Carneiro M."/>
        </authorList>
    </citation>
    <scope>NUCLEOTIDE SEQUENCE</scope>
</reference>
<dbReference type="GeneTree" id="ENSGT00940000154755"/>
<evidence type="ECO:0000313" key="8">
    <source>
        <dbReference type="Proteomes" id="UP000472272"/>
    </source>
</evidence>
<dbReference type="FunFam" id="3.10.450.10:FF:000004">
    <property type="entry name" value="Cystatin C"/>
    <property type="match status" value="1"/>
</dbReference>
<feature type="region of interest" description="Disordered" evidence="5">
    <location>
        <begin position="57"/>
        <end position="79"/>
    </location>
</feature>
<dbReference type="GO" id="GO:0031982">
    <property type="term" value="C:vesicle"/>
    <property type="evidence" value="ECO:0007669"/>
    <property type="project" value="TreeGrafter"/>
</dbReference>
<dbReference type="GO" id="GO:0004869">
    <property type="term" value="F:cysteine-type endopeptidase inhibitor activity"/>
    <property type="evidence" value="ECO:0007669"/>
    <property type="project" value="UniProtKB-KW"/>
</dbReference>
<keyword evidence="3" id="KW-0789">Thiol protease inhibitor</keyword>
<evidence type="ECO:0000313" key="7">
    <source>
        <dbReference type="Ensembl" id="ENSPMRP00000031012.1"/>
    </source>
</evidence>
<reference evidence="7" key="2">
    <citation type="submission" date="2025-08" db="UniProtKB">
        <authorList>
            <consortium name="Ensembl"/>
        </authorList>
    </citation>
    <scope>IDENTIFICATION</scope>
</reference>
<proteinExistence type="inferred from homology"/>
<evidence type="ECO:0000256" key="5">
    <source>
        <dbReference type="SAM" id="MobiDB-lite"/>
    </source>
</evidence>
<keyword evidence="8" id="KW-1185">Reference proteome</keyword>
<dbReference type="GO" id="GO:0005737">
    <property type="term" value="C:cytoplasm"/>
    <property type="evidence" value="ECO:0007669"/>
    <property type="project" value="TreeGrafter"/>
</dbReference>
<sequence length="204" mass="22399">MGSPSKGREERLRAKEAQGQLCRVIICEGCGEACQVCVTFHRGARLPEAGERRLPGLAFRSRGGAAGPGKAPRAPPRRQFPRSSVAQLRTCGGDQRAMAWWRWLVACSALLLCAASVEEEGARRALQFAMNEYNRASNDKYASRVAEVVRVRKQIVSGVLYFFDVKVGRTTCPKSVADVENCAFHEAPELAKVCSRNKDIALQC</sequence>
<dbReference type="PANTHER" id="PTHR46186">
    <property type="entry name" value="CYSTATIN"/>
    <property type="match status" value="1"/>
</dbReference>
<dbReference type="SUPFAM" id="SSF54403">
    <property type="entry name" value="Cystatin/monellin"/>
    <property type="match status" value="1"/>
</dbReference>
<dbReference type="Ensembl" id="ENSPMRT00000032896.1">
    <property type="protein sequence ID" value="ENSPMRP00000031012.1"/>
    <property type="gene ID" value="ENSPMRG00000020097.1"/>
</dbReference>
<evidence type="ECO:0000256" key="4">
    <source>
        <dbReference type="ARBA" id="ARBA00023157"/>
    </source>
</evidence>
<gene>
    <name evidence="7" type="primary">CST3</name>
</gene>
<dbReference type="AlphaFoldDB" id="A0A670K893"/>
<comment type="similarity">
    <text evidence="1">Belongs to the cystatin family.</text>
</comment>
<dbReference type="InterPro" id="IPR000010">
    <property type="entry name" value="Cystatin_dom"/>
</dbReference>
<dbReference type="GO" id="GO:0005615">
    <property type="term" value="C:extracellular space"/>
    <property type="evidence" value="ECO:0007669"/>
    <property type="project" value="TreeGrafter"/>
</dbReference>
<dbReference type="InterPro" id="IPR046350">
    <property type="entry name" value="Cystatin_sf"/>
</dbReference>
<dbReference type="PANTHER" id="PTHR46186:SF2">
    <property type="entry name" value="CYSTATIN"/>
    <property type="match status" value="1"/>
</dbReference>
<evidence type="ECO:0000259" key="6">
    <source>
        <dbReference type="SMART" id="SM00043"/>
    </source>
</evidence>
<dbReference type="InterPro" id="IPR018073">
    <property type="entry name" value="Prot_inh_cystat_CS"/>
</dbReference>
<dbReference type="Pfam" id="PF00031">
    <property type="entry name" value="Cystatin"/>
    <property type="match status" value="1"/>
</dbReference>
<dbReference type="PROSITE" id="PS00287">
    <property type="entry name" value="CYSTATIN"/>
    <property type="match status" value="1"/>
</dbReference>
<dbReference type="Gene3D" id="3.10.450.10">
    <property type="match status" value="1"/>
</dbReference>
<dbReference type="CDD" id="cd00042">
    <property type="entry name" value="CY"/>
    <property type="match status" value="1"/>
</dbReference>
<evidence type="ECO:0000256" key="3">
    <source>
        <dbReference type="ARBA" id="ARBA00022704"/>
    </source>
</evidence>
<reference evidence="7" key="3">
    <citation type="submission" date="2025-09" db="UniProtKB">
        <authorList>
            <consortium name="Ensembl"/>
        </authorList>
    </citation>
    <scope>IDENTIFICATION</scope>
</reference>
<dbReference type="SMART" id="SM00043">
    <property type="entry name" value="CY"/>
    <property type="match status" value="1"/>
</dbReference>
<name>A0A670K893_PODMU</name>
<accession>A0A670K893</accession>
<evidence type="ECO:0000256" key="1">
    <source>
        <dbReference type="ARBA" id="ARBA00009403"/>
    </source>
</evidence>
<keyword evidence="4" id="KW-1015">Disulfide bond</keyword>
<keyword evidence="2" id="KW-0646">Protease inhibitor</keyword>
<protein>
    <submittedName>
        <fullName evidence="7">Cystatin C</fullName>
    </submittedName>
</protein>
<feature type="domain" description="Cystatin" evidence="6">
    <location>
        <begin position="109"/>
        <end position="203"/>
    </location>
</feature>